<dbReference type="InterPro" id="IPR029052">
    <property type="entry name" value="Metallo-depent_PP-like"/>
</dbReference>
<dbReference type="PANTHER" id="PTHR35769:SF2">
    <property type="entry name" value="CALCINEURIN-LIKE METALLO-PHOSPHOESTERASE SUPERFAMILY PROTEIN"/>
    <property type="match status" value="1"/>
</dbReference>
<dbReference type="Proteomes" id="UP001642487">
    <property type="component" value="Chromosome 7"/>
</dbReference>
<dbReference type="EMBL" id="OZ021741">
    <property type="protein sequence ID" value="CAK9326529.1"/>
    <property type="molecule type" value="Genomic_DNA"/>
</dbReference>
<dbReference type="Pfam" id="PF00149">
    <property type="entry name" value="Metallophos"/>
    <property type="match status" value="1"/>
</dbReference>
<dbReference type="NCBIfam" id="TIGR04168">
    <property type="entry name" value="TIGR04168 family protein"/>
    <property type="match status" value="1"/>
</dbReference>
<organism evidence="2 3">
    <name type="scientific">Citrullus colocynthis</name>
    <name type="common">colocynth</name>
    <dbReference type="NCBI Taxonomy" id="252529"/>
    <lineage>
        <taxon>Eukaryota</taxon>
        <taxon>Viridiplantae</taxon>
        <taxon>Streptophyta</taxon>
        <taxon>Embryophyta</taxon>
        <taxon>Tracheophyta</taxon>
        <taxon>Spermatophyta</taxon>
        <taxon>Magnoliopsida</taxon>
        <taxon>eudicotyledons</taxon>
        <taxon>Gunneridae</taxon>
        <taxon>Pentapetalae</taxon>
        <taxon>rosids</taxon>
        <taxon>fabids</taxon>
        <taxon>Cucurbitales</taxon>
        <taxon>Cucurbitaceae</taxon>
        <taxon>Benincaseae</taxon>
        <taxon>Citrullus</taxon>
    </lineage>
</organism>
<accession>A0ABP0Z1W3</accession>
<sequence>MLGALGHAPFIYFLSAFPPPSSVPNPNLPRFSLMAISSRIAVVGDVHGHWDLREDSKALQLLQPDLVLFTGRFLTVTPTQSQLFKCTSDFGEENVELVQSIADLKFAKAAILGNHDAWFTPCFSHEKKDGVQLQLECLGESHIGYRRMDFPRQKLSIVGGRPFSHGGKGMFRRQLLSARYGVKDMKTSAKRIYEAAIGAPEDHLVIILAHNGPTGLGSCANDICGKDWEFGGGDYGDEDLAQAISQLKENGKFHVPPLVVFGHMHKELAYGGHRKMIVVTADNTIYLNGAVVPRVNSYSGEEGKVKGNFTSTGSSSSQSVSRGTKRAFTVVDISHRKVDKITESWISVVGDETCLDEARLIYQSGIEAKRVYKLGDSSKF</sequence>
<evidence type="ECO:0000259" key="1">
    <source>
        <dbReference type="Pfam" id="PF00149"/>
    </source>
</evidence>
<dbReference type="InterPro" id="IPR027629">
    <property type="entry name" value="DevT-like"/>
</dbReference>
<keyword evidence="3" id="KW-1185">Reference proteome</keyword>
<gene>
    <name evidence="2" type="ORF">CITCOLO1_LOCUS18882</name>
</gene>
<evidence type="ECO:0000313" key="3">
    <source>
        <dbReference type="Proteomes" id="UP001642487"/>
    </source>
</evidence>
<evidence type="ECO:0000313" key="2">
    <source>
        <dbReference type="EMBL" id="CAK9326529.1"/>
    </source>
</evidence>
<dbReference type="PANTHER" id="PTHR35769">
    <property type="entry name" value="CALCINEURIN-LIKE METALLO-PHOSPHOESTERASE SUPERFAMILY PROTEIN"/>
    <property type="match status" value="1"/>
</dbReference>
<dbReference type="Gene3D" id="3.60.21.10">
    <property type="match status" value="1"/>
</dbReference>
<name>A0ABP0Z1W3_9ROSI</name>
<dbReference type="SUPFAM" id="SSF56300">
    <property type="entry name" value="Metallo-dependent phosphatases"/>
    <property type="match status" value="1"/>
</dbReference>
<feature type="domain" description="Calcineurin-like phosphoesterase" evidence="1">
    <location>
        <begin position="39"/>
        <end position="266"/>
    </location>
</feature>
<dbReference type="CDD" id="cd07397">
    <property type="entry name" value="MPP_NostocDevT-like"/>
    <property type="match status" value="1"/>
</dbReference>
<reference evidence="2 3" key="1">
    <citation type="submission" date="2024-03" db="EMBL/GenBank/DDBJ databases">
        <authorList>
            <person name="Gkanogiannis A."/>
            <person name="Becerra Lopez-Lavalle L."/>
        </authorList>
    </citation>
    <scope>NUCLEOTIDE SEQUENCE [LARGE SCALE GENOMIC DNA]</scope>
</reference>
<dbReference type="InterPro" id="IPR004843">
    <property type="entry name" value="Calcineurin-like_PHP"/>
</dbReference>
<proteinExistence type="predicted"/>
<protein>
    <recommendedName>
        <fullName evidence="1">Calcineurin-like phosphoesterase domain-containing protein</fullName>
    </recommendedName>
</protein>